<dbReference type="SMART" id="SM00220">
    <property type="entry name" value="S_TKc"/>
    <property type="match status" value="1"/>
</dbReference>
<feature type="domain" description="Protein kinase" evidence="13">
    <location>
        <begin position="166"/>
        <end position="418"/>
    </location>
</feature>
<dbReference type="PROSITE" id="PS00108">
    <property type="entry name" value="PROTEIN_KINASE_ST"/>
    <property type="match status" value="1"/>
</dbReference>
<protein>
    <recommendedName>
        <fullName evidence="11">Aurora kinase</fullName>
        <ecNumber evidence="11">2.7.11.1</ecNumber>
    </recommendedName>
</protein>
<dbReference type="Pfam" id="PF00069">
    <property type="entry name" value="Pkinase"/>
    <property type="match status" value="1"/>
</dbReference>
<dbReference type="FunFam" id="3.30.200.20:FF:000042">
    <property type="entry name" value="Aurora kinase A"/>
    <property type="match status" value="1"/>
</dbReference>
<keyword evidence="2 11" id="KW-0723">Serine/threonine-protein kinase</keyword>
<dbReference type="SUPFAM" id="SSF56112">
    <property type="entry name" value="Protein kinase-like (PK-like)"/>
    <property type="match status" value="1"/>
</dbReference>
<dbReference type="EC" id="2.7.11.1" evidence="11"/>
<dbReference type="InterPro" id="IPR011009">
    <property type="entry name" value="Kinase-like_dom_sf"/>
</dbReference>
<feature type="binding site" evidence="8">
    <location>
        <begin position="293"/>
        <end position="294"/>
    </location>
    <ligand>
        <name>ATP</name>
        <dbReference type="ChEBI" id="CHEBI:30616"/>
    </ligand>
</feature>
<comment type="catalytic activity">
    <reaction evidence="11">
        <text>L-threonyl-[protein] + ATP = O-phospho-L-threonyl-[protein] + ADP + H(+)</text>
        <dbReference type="Rhea" id="RHEA:46608"/>
        <dbReference type="Rhea" id="RHEA-COMP:11060"/>
        <dbReference type="Rhea" id="RHEA-COMP:11605"/>
        <dbReference type="ChEBI" id="CHEBI:15378"/>
        <dbReference type="ChEBI" id="CHEBI:30013"/>
        <dbReference type="ChEBI" id="CHEBI:30616"/>
        <dbReference type="ChEBI" id="CHEBI:61977"/>
        <dbReference type="ChEBI" id="CHEBI:456216"/>
        <dbReference type="EC" id="2.7.11.1"/>
    </reaction>
</comment>
<dbReference type="PANTHER" id="PTHR24350">
    <property type="entry name" value="SERINE/THREONINE-PROTEIN KINASE IAL-RELATED"/>
    <property type="match status" value="1"/>
</dbReference>
<evidence type="ECO:0000256" key="2">
    <source>
        <dbReference type="ARBA" id="ARBA00022527"/>
    </source>
</evidence>
<evidence type="ECO:0000256" key="3">
    <source>
        <dbReference type="ARBA" id="ARBA00022679"/>
    </source>
</evidence>
<feature type="region of interest" description="Disordered" evidence="12">
    <location>
        <begin position="483"/>
        <end position="562"/>
    </location>
</feature>
<dbReference type="AlphaFoldDB" id="A0A7S0A3F5"/>
<feature type="compositionally biased region" description="Basic and acidic residues" evidence="12">
    <location>
        <begin position="735"/>
        <end position="756"/>
    </location>
</feature>
<sequence length="952" mass="101058">MLHQNPLRPLFLNEVGGRMSCGRQQCKRTARTTPFYCRCGLEFCSEACFIPEWHAEHQQKCPHAEAIKAEVAERQAGTGTRGGAALLVAIALSRTRPVLASGAVPPAPAAAAAATEAAPVAEPGSDPSVASGALAAGLTAHGAGVGATGKVPAKPAQLRYSLGDFESVGAPLGGGSYGKVTKVVHKRTNEVFAMKVIPKQKVLDHQMENYLAREVKTQLRLQHPNILKLIYYFEDVDNVHLLLEFASGGALFSVLKKRGKLPEADAARYYTDVAMALDHLHSKGVVHRDLKPENILMCEGDVAKLADFGWCAEVDRGGAPRHTFCGTWDYLSPEMVQSEPHDHSVDIWAIGVLLYEMLTSRSPFAASSQVQALMRITKVDLRVPEYVSAEAKDLLHKLLVKEPQARLGLAKSVEHPWVHQFVPDIQAHLAENAAKNAAAVERAAAAAAATMEASTSAAAAALSPAERASAALRAAEAAALDAMGRQTAPDDSGCSTVSAAEWPGESLAPPLASGATQLDATSEFSEPMPTVPNELPLPAPAPAMGERPFPAESGPALSTMPWDRSLHDEKTLDLMTPRTQTVRSSSVSSISQSQATLQPDLLFGAGASLPQDSGPPLPGAFLPNATTALLRALHAPISPRPAGTAEEAATPKERLPEATANFLGALRSDSITGDLNARAPPLPSVGTQQLTREALDRLPSPGSLSPTPQPPAKKVEMRGLREKIAERRAQLEQERNALEEQQHQLEEHEKHLDHQAKPFSGSTKCSSSSPSLPFVARSRTSENGLPGYVETPSNFSSPRPVQSPSAQACHAPAHGLETPRRTASSEGTEPSGSSAFEEIRSWVRRKTGERILPGGPDGEVGRSCNYMGTTALREPGELKAGDAAGCPSGVKMSRHHSCPVDDVDSTMSSLSSEISKDSRPADMDGVGGCGRGLRPMAHTRSRQRMGCNVPST</sequence>
<dbReference type="FunFam" id="1.10.510.10:FF:000571">
    <property type="entry name" value="Maternal embryonic leucine zipper kinase"/>
    <property type="match status" value="1"/>
</dbReference>
<dbReference type="InterPro" id="IPR030616">
    <property type="entry name" value="Aur-like"/>
</dbReference>
<evidence type="ECO:0000256" key="6">
    <source>
        <dbReference type="ARBA" id="ARBA00022840"/>
    </source>
</evidence>
<evidence type="ECO:0000256" key="12">
    <source>
        <dbReference type="SAM" id="MobiDB-lite"/>
    </source>
</evidence>
<feature type="cross-link" description="Glycyl lysine isopeptide (Lys-Gly) (interchain with G-Cter in SUMO2)" evidence="9">
    <location>
        <position position="291"/>
    </location>
</feature>
<dbReference type="CDD" id="cd22249">
    <property type="entry name" value="UDM1_RNF168_RNF169-like"/>
    <property type="match status" value="1"/>
</dbReference>
<keyword evidence="4 8" id="KW-0547">Nucleotide-binding</keyword>
<evidence type="ECO:0000256" key="4">
    <source>
        <dbReference type="ARBA" id="ARBA00022741"/>
    </source>
</evidence>
<dbReference type="InterPro" id="IPR017441">
    <property type="entry name" value="Protein_kinase_ATP_BS"/>
</dbReference>
<dbReference type="EMBL" id="HBEG01011916">
    <property type="protein sequence ID" value="CAD8351790.1"/>
    <property type="molecule type" value="Transcribed_RNA"/>
</dbReference>
<keyword evidence="3 11" id="KW-0808">Transferase</keyword>
<organism evidence="14">
    <name type="scientific">Pyrodinium bahamense</name>
    <dbReference type="NCBI Taxonomy" id="73915"/>
    <lineage>
        <taxon>Eukaryota</taxon>
        <taxon>Sar</taxon>
        <taxon>Alveolata</taxon>
        <taxon>Dinophyceae</taxon>
        <taxon>Gonyaulacales</taxon>
        <taxon>Pyrocystaceae</taxon>
        <taxon>Pyrodinium</taxon>
    </lineage>
</organism>
<feature type="compositionally biased region" description="Polar residues" evidence="12">
    <location>
        <begin position="821"/>
        <end position="834"/>
    </location>
</feature>
<keyword evidence="5 11" id="KW-0418">Kinase</keyword>
<feature type="binding site" evidence="8">
    <location>
        <begin position="244"/>
        <end position="246"/>
    </location>
    <ligand>
        <name>ATP</name>
        <dbReference type="ChEBI" id="CHEBI:30616"/>
    </ligand>
</feature>
<dbReference type="PROSITE" id="PS00107">
    <property type="entry name" value="PROTEIN_KINASE_ATP"/>
    <property type="match status" value="1"/>
</dbReference>
<feature type="active site" description="Proton acceptor" evidence="7">
    <location>
        <position position="289"/>
    </location>
</feature>
<feature type="compositionally biased region" description="Low complexity" evidence="12">
    <location>
        <begin position="760"/>
        <end position="778"/>
    </location>
</feature>
<dbReference type="GO" id="GO:0004674">
    <property type="term" value="F:protein serine/threonine kinase activity"/>
    <property type="evidence" value="ECO:0007669"/>
    <property type="project" value="UniProtKB-KW"/>
</dbReference>
<evidence type="ECO:0000259" key="13">
    <source>
        <dbReference type="PROSITE" id="PS50011"/>
    </source>
</evidence>
<gene>
    <name evidence="14" type="ORF">PBAH0796_LOCUS7157</name>
</gene>
<name>A0A7S0A3F5_9DINO</name>
<dbReference type="CDD" id="cd14007">
    <property type="entry name" value="STKc_Aurora"/>
    <property type="match status" value="1"/>
</dbReference>
<evidence type="ECO:0000256" key="10">
    <source>
        <dbReference type="PROSITE-ProRule" id="PRU10141"/>
    </source>
</evidence>
<evidence type="ECO:0000256" key="8">
    <source>
        <dbReference type="PIRSR" id="PIRSR630616-2"/>
    </source>
</evidence>
<comment type="similarity">
    <text evidence="11">Belongs to the protein kinase superfamily. Ser/Thr protein kinase family. Aurora subfamily.</text>
</comment>
<evidence type="ECO:0000313" key="14">
    <source>
        <dbReference type="EMBL" id="CAD8351790.1"/>
    </source>
</evidence>
<feature type="region of interest" description="Disordered" evidence="12">
    <location>
        <begin position="735"/>
        <end position="840"/>
    </location>
</feature>
<evidence type="ECO:0000256" key="9">
    <source>
        <dbReference type="PIRSR" id="PIRSR630616-3"/>
    </source>
</evidence>
<accession>A0A7S0A3F5</accession>
<feature type="compositionally biased region" description="Polar residues" evidence="12">
    <location>
        <begin position="791"/>
        <end position="806"/>
    </location>
</feature>
<comment type="subunit">
    <text evidence="1">Monomer.</text>
</comment>
<reference evidence="14" key="1">
    <citation type="submission" date="2021-01" db="EMBL/GenBank/DDBJ databases">
        <authorList>
            <person name="Corre E."/>
            <person name="Pelletier E."/>
            <person name="Niang G."/>
            <person name="Scheremetjew M."/>
            <person name="Finn R."/>
            <person name="Kale V."/>
            <person name="Holt S."/>
            <person name="Cochrane G."/>
            <person name="Meng A."/>
            <person name="Brown T."/>
            <person name="Cohen L."/>
        </authorList>
    </citation>
    <scope>NUCLEOTIDE SEQUENCE</scope>
    <source>
        <strain evidence="14">Pbaha01</strain>
    </source>
</reference>
<feature type="region of interest" description="Disordered" evidence="12">
    <location>
        <begin position="900"/>
        <end position="952"/>
    </location>
</feature>
<dbReference type="PROSITE" id="PS50011">
    <property type="entry name" value="PROTEIN_KINASE_DOM"/>
    <property type="match status" value="1"/>
</dbReference>
<proteinExistence type="inferred from homology"/>
<dbReference type="GO" id="GO:0005524">
    <property type="term" value="F:ATP binding"/>
    <property type="evidence" value="ECO:0007669"/>
    <property type="project" value="UniProtKB-UniRule"/>
</dbReference>
<comment type="catalytic activity">
    <reaction evidence="11">
        <text>L-seryl-[protein] + ATP = O-phospho-L-seryl-[protein] + ADP + H(+)</text>
        <dbReference type="Rhea" id="RHEA:17989"/>
        <dbReference type="Rhea" id="RHEA-COMP:9863"/>
        <dbReference type="Rhea" id="RHEA-COMP:11604"/>
        <dbReference type="ChEBI" id="CHEBI:15378"/>
        <dbReference type="ChEBI" id="CHEBI:29999"/>
        <dbReference type="ChEBI" id="CHEBI:30616"/>
        <dbReference type="ChEBI" id="CHEBI:83421"/>
        <dbReference type="ChEBI" id="CHEBI:456216"/>
        <dbReference type="EC" id="2.7.11.1"/>
    </reaction>
</comment>
<evidence type="ECO:0000256" key="11">
    <source>
        <dbReference type="RuleBase" id="RU367134"/>
    </source>
</evidence>
<evidence type="ECO:0000256" key="5">
    <source>
        <dbReference type="ARBA" id="ARBA00022777"/>
    </source>
</evidence>
<keyword evidence="6 8" id="KW-0067">ATP-binding</keyword>
<feature type="binding site" evidence="8">
    <location>
        <position position="307"/>
    </location>
    <ligand>
        <name>ATP</name>
        <dbReference type="ChEBI" id="CHEBI:30616"/>
    </ligand>
</feature>
<dbReference type="InterPro" id="IPR000719">
    <property type="entry name" value="Prot_kinase_dom"/>
</dbReference>
<evidence type="ECO:0000256" key="1">
    <source>
        <dbReference type="ARBA" id="ARBA00011245"/>
    </source>
</evidence>
<feature type="binding site" evidence="8 10">
    <location>
        <position position="195"/>
    </location>
    <ligand>
        <name>ATP</name>
        <dbReference type="ChEBI" id="CHEBI:30616"/>
    </ligand>
</feature>
<feature type="region of interest" description="Disordered" evidence="12">
    <location>
        <begin position="696"/>
        <end position="717"/>
    </location>
</feature>
<dbReference type="InterPro" id="IPR008271">
    <property type="entry name" value="Ser/Thr_kinase_AS"/>
</dbReference>
<evidence type="ECO:0000256" key="7">
    <source>
        <dbReference type="PIRSR" id="PIRSR630616-1"/>
    </source>
</evidence>
<feature type="compositionally biased region" description="Polar residues" evidence="12">
    <location>
        <begin position="514"/>
        <end position="524"/>
    </location>
</feature>
<dbReference type="Gene3D" id="1.10.510.10">
    <property type="entry name" value="Transferase(Phosphotransferase) domain 1"/>
    <property type="match status" value="1"/>
</dbReference>